<feature type="region of interest" description="Disordered" evidence="7">
    <location>
        <begin position="216"/>
        <end position="340"/>
    </location>
</feature>
<accession>A0A177WPC8</accession>
<dbReference type="EMBL" id="DS022306">
    <property type="protein sequence ID" value="OAJ41535.1"/>
    <property type="molecule type" value="Genomic_DNA"/>
</dbReference>
<feature type="repeat" description="WD" evidence="6">
    <location>
        <begin position="14"/>
        <end position="54"/>
    </location>
</feature>
<dbReference type="InterPro" id="IPR001680">
    <property type="entry name" value="WD40_rpt"/>
</dbReference>
<evidence type="ECO:0000256" key="5">
    <source>
        <dbReference type="ARBA" id="ARBA00039514"/>
    </source>
</evidence>
<dbReference type="Gene3D" id="2.130.10.10">
    <property type="entry name" value="YVTN repeat-like/Quinoprotein amine dehydrogenase"/>
    <property type="match status" value="1"/>
</dbReference>
<feature type="compositionally biased region" description="Acidic residues" evidence="7">
    <location>
        <begin position="269"/>
        <end position="290"/>
    </location>
</feature>
<keyword evidence="3" id="KW-0677">Repeat</keyword>
<keyword evidence="2 6" id="KW-0853">WD repeat</keyword>
<protein>
    <recommendedName>
        <fullName evidence="4">WD repeat-containing protein JIP5</fullName>
    </recommendedName>
    <alternativeName>
        <fullName evidence="5">WD repeat-containing protein jip5</fullName>
    </alternativeName>
</protein>
<organism evidence="8 9">
    <name type="scientific">Batrachochytrium dendrobatidis (strain JEL423)</name>
    <dbReference type="NCBI Taxonomy" id="403673"/>
    <lineage>
        <taxon>Eukaryota</taxon>
        <taxon>Fungi</taxon>
        <taxon>Fungi incertae sedis</taxon>
        <taxon>Chytridiomycota</taxon>
        <taxon>Chytridiomycota incertae sedis</taxon>
        <taxon>Chytridiomycetes</taxon>
        <taxon>Rhizophydiales</taxon>
        <taxon>Rhizophydiales incertae sedis</taxon>
        <taxon>Batrachochytrium</taxon>
    </lineage>
</organism>
<dbReference type="Pfam" id="PF24796">
    <property type="entry name" value="WDR55"/>
    <property type="match status" value="1"/>
</dbReference>
<dbReference type="PROSITE" id="PS50082">
    <property type="entry name" value="WD_REPEATS_2"/>
    <property type="match status" value="1"/>
</dbReference>
<dbReference type="InterPro" id="IPR015943">
    <property type="entry name" value="WD40/YVTN_repeat-like_dom_sf"/>
</dbReference>
<dbReference type="SUPFAM" id="SSF50978">
    <property type="entry name" value="WD40 repeat-like"/>
    <property type="match status" value="1"/>
</dbReference>
<proteinExistence type="inferred from homology"/>
<reference evidence="8 9" key="1">
    <citation type="submission" date="2006-10" db="EMBL/GenBank/DDBJ databases">
        <title>The Genome Sequence of Batrachochytrium dendrobatidis JEL423.</title>
        <authorList>
            <consortium name="The Broad Institute Genome Sequencing Platform"/>
            <person name="Birren B."/>
            <person name="Lander E."/>
            <person name="Galagan J."/>
            <person name="Cuomo C."/>
            <person name="Devon K."/>
            <person name="Jaffe D."/>
            <person name="Butler J."/>
            <person name="Alvarez P."/>
            <person name="Gnerre S."/>
            <person name="Grabherr M."/>
            <person name="Kleber M."/>
            <person name="Mauceli E."/>
            <person name="Brockman W."/>
            <person name="Young S."/>
            <person name="LaButti K."/>
            <person name="Sykes S."/>
            <person name="DeCaprio D."/>
            <person name="Crawford M."/>
            <person name="Koehrsen M."/>
            <person name="Engels R."/>
            <person name="Montgomery P."/>
            <person name="Pearson M."/>
            <person name="Howarth C."/>
            <person name="Larson L."/>
            <person name="White J."/>
            <person name="O'Leary S."/>
            <person name="Kodira C."/>
            <person name="Zeng Q."/>
            <person name="Yandava C."/>
            <person name="Alvarado L."/>
            <person name="Longcore J."/>
            <person name="James T."/>
        </authorList>
    </citation>
    <scope>NUCLEOTIDE SEQUENCE [LARGE SCALE GENOMIC DNA]</scope>
    <source>
        <strain evidence="8 9">JEL423</strain>
    </source>
</reference>
<reference evidence="8 9" key="2">
    <citation type="submission" date="2016-05" db="EMBL/GenBank/DDBJ databases">
        <title>Lineage-specific infection strategies underlie the spectrum of fungal disease in amphibians.</title>
        <authorList>
            <person name="Cuomo C.A."/>
            <person name="Farrer R.A."/>
            <person name="James T."/>
            <person name="Longcore J."/>
            <person name="Birren B."/>
        </authorList>
    </citation>
    <scope>NUCLEOTIDE SEQUENCE [LARGE SCALE GENOMIC DNA]</scope>
    <source>
        <strain evidence="8 9">JEL423</strain>
    </source>
</reference>
<dbReference type="InterPro" id="IPR036322">
    <property type="entry name" value="WD40_repeat_dom_sf"/>
</dbReference>
<evidence type="ECO:0000256" key="1">
    <source>
        <dbReference type="ARBA" id="ARBA00007625"/>
    </source>
</evidence>
<dbReference type="eggNOG" id="KOG2444">
    <property type="taxonomic scope" value="Eukaryota"/>
</dbReference>
<dbReference type="OrthoDB" id="2288928at2759"/>
<dbReference type="STRING" id="403673.A0A177WPC8"/>
<sequence>MIDVDSEKVKLRKVDAHSEPINIVKSLSESMIATGDDAGCIKIWDTRQRRVVRKYHDNRDFITDFEFDKAKNTLLATGGDGCLSVYNLSSNKAVAVSASQDDELLSVKLIRNSTKAVVGTQSGVLLIFSFGNWGDCTDRFPGHPMSVSSLVKNTDSTIFSGSSDGIIRSVGMFPHRLIGAVADTGETMPIEKMRMSFDDEILATCSHDTLVKFWKANDSGDRSDDKQDESDDSSEDQDSDEDKDGESDESVVIQHPKSVDVADKRDQSESEDTQDSDNTQDSDSEDEQSDEISKPKSFSKKVDIPLKRQSKQSSTDDDDSSDSTNERRNRQKTPKLSKAAVQEMFQRTIQDRTKFFSAFD</sequence>
<gene>
    <name evidence="8" type="ORF">BDEG_25113</name>
</gene>
<evidence type="ECO:0000313" key="8">
    <source>
        <dbReference type="EMBL" id="OAJ41535.1"/>
    </source>
</evidence>
<evidence type="ECO:0000313" key="9">
    <source>
        <dbReference type="Proteomes" id="UP000077115"/>
    </source>
</evidence>
<dbReference type="SMART" id="SM00320">
    <property type="entry name" value="WD40"/>
    <property type="match status" value="5"/>
</dbReference>
<dbReference type="InterPro" id="IPR050505">
    <property type="entry name" value="WDR55/POC1"/>
</dbReference>
<evidence type="ECO:0000256" key="6">
    <source>
        <dbReference type="PROSITE-ProRule" id="PRU00221"/>
    </source>
</evidence>
<dbReference type="AlphaFoldDB" id="A0A177WPC8"/>
<name>A0A177WPC8_BATDL</name>
<dbReference type="PANTHER" id="PTHR44019:SF20">
    <property type="entry name" value="WD REPEAT-CONTAINING PROTEIN 55"/>
    <property type="match status" value="1"/>
</dbReference>
<comment type="similarity">
    <text evidence="1">Belongs to the WD repeat WDR55 family.</text>
</comment>
<feature type="compositionally biased region" description="Basic and acidic residues" evidence="7">
    <location>
        <begin position="257"/>
        <end position="268"/>
    </location>
</feature>
<evidence type="ECO:0000256" key="7">
    <source>
        <dbReference type="SAM" id="MobiDB-lite"/>
    </source>
</evidence>
<dbReference type="PANTHER" id="PTHR44019">
    <property type="entry name" value="WD REPEAT-CONTAINING PROTEIN 55"/>
    <property type="match status" value="1"/>
</dbReference>
<evidence type="ECO:0000256" key="4">
    <source>
        <dbReference type="ARBA" id="ARBA00039238"/>
    </source>
</evidence>
<dbReference type="VEuPathDB" id="FungiDB:BDEG_25113"/>
<evidence type="ECO:0000256" key="3">
    <source>
        <dbReference type="ARBA" id="ARBA00022737"/>
    </source>
</evidence>
<evidence type="ECO:0000256" key="2">
    <source>
        <dbReference type="ARBA" id="ARBA00022574"/>
    </source>
</evidence>
<dbReference type="Proteomes" id="UP000077115">
    <property type="component" value="Unassembled WGS sequence"/>
</dbReference>
<feature type="compositionally biased region" description="Acidic residues" evidence="7">
    <location>
        <begin position="226"/>
        <end position="249"/>
    </location>
</feature>